<name>A0A7X8SN59_9BACT</name>
<gene>
    <name evidence="2" type="ORF">HGP29_18835</name>
</gene>
<reference evidence="2 3" key="1">
    <citation type="submission" date="2020-04" db="EMBL/GenBank/DDBJ databases">
        <title>Flammeovirga sp. SR4, a novel species isolated from seawater.</title>
        <authorList>
            <person name="Wang X."/>
        </authorList>
    </citation>
    <scope>NUCLEOTIDE SEQUENCE [LARGE SCALE GENOMIC DNA]</scope>
    <source>
        <strain evidence="2 3">SR4</strain>
    </source>
</reference>
<organism evidence="2 3">
    <name type="scientific">Flammeovirga agarivorans</name>
    <dbReference type="NCBI Taxonomy" id="2726742"/>
    <lineage>
        <taxon>Bacteria</taxon>
        <taxon>Pseudomonadati</taxon>
        <taxon>Bacteroidota</taxon>
        <taxon>Cytophagia</taxon>
        <taxon>Cytophagales</taxon>
        <taxon>Flammeovirgaceae</taxon>
        <taxon>Flammeovirga</taxon>
    </lineage>
</organism>
<proteinExistence type="predicted"/>
<evidence type="ECO:0000256" key="1">
    <source>
        <dbReference type="SAM" id="Phobius"/>
    </source>
</evidence>
<evidence type="ECO:0000313" key="2">
    <source>
        <dbReference type="EMBL" id="NLR93266.1"/>
    </source>
</evidence>
<sequence>MGILFIYLMIINIIGVTVVLLDYYHVIPRVPSLVLHLLELMGGVIMMLPVLFILKHNRVFRESYYLVSFWTLTIWFFISYIKFEFLG</sequence>
<feature type="transmembrane region" description="Helical" evidence="1">
    <location>
        <begin position="33"/>
        <end position="52"/>
    </location>
</feature>
<dbReference type="Proteomes" id="UP000585050">
    <property type="component" value="Unassembled WGS sequence"/>
</dbReference>
<protein>
    <submittedName>
        <fullName evidence="2">Uncharacterized protein</fullName>
    </submittedName>
</protein>
<keyword evidence="1" id="KW-1133">Transmembrane helix</keyword>
<keyword evidence="1" id="KW-0812">Transmembrane</keyword>
<dbReference type="EMBL" id="JABAIL010000005">
    <property type="protein sequence ID" value="NLR93266.1"/>
    <property type="molecule type" value="Genomic_DNA"/>
</dbReference>
<accession>A0A7X8SN59</accession>
<feature type="transmembrane region" description="Helical" evidence="1">
    <location>
        <begin position="5"/>
        <end position="27"/>
    </location>
</feature>
<keyword evidence="1" id="KW-0472">Membrane</keyword>
<keyword evidence="3" id="KW-1185">Reference proteome</keyword>
<dbReference type="AlphaFoldDB" id="A0A7X8SN59"/>
<feature type="transmembrane region" description="Helical" evidence="1">
    <location>
        <begin position="64"/>
        <end position="83"/>
    </location>
</feature>
<evidence type="ECO:0000313" key="3">
    <source>
        <dbReference type="Proteomes" id="UP000585050"/>
    </source>
</evidence>
<comment type="caution">
    <text evidence="2">The sequence shown here is derived from an EMBL/GenBank/DDBJ whole genome shotgun (WGS) entry which is preliminary data.</text>
</comment>